<dbReference type="InterPro" id="IPR017609">
    <property type="entry name" value="Xanthine_dehydrogenase_dsu"/>
</dbReference>
<dbReference type="SMART" id="SM01008">
    <property type="entry name" value="Ald_Xan_dh_C"/>
    <property type="match status" value="1"/>
</dbReference>
<dbReference type="InterPro" id="IPR037165">
    <property type="entry name" value="AldOxase/xan_DH_Mopterin-bd_sf"/>
</dbReference>
<accession>A0ABS2P8T0</accession>
<dbReference type="Pfam" id="PF02738">
    <property type="entry name" value="MoCoBD_1"/>
    <property type="match status" value="1"/>
</dbReference>
<organism evidence="2 3">
    <name type="scientific">Geomicrobium sediminis</name>
    <dbReference type="NCBI Taxonomy" id="1347788"/>
    <lineage>
        <taxon>Bacteria</taxon>
        <taxon>Bacillati</taxon>
        <taxon>Bacillota</taxon>
        <taxon>Bacilli</taxon>
        <taxon>Bacillales</taxon>
        <taxon>Geomicrobium</taxon>
    </lineage>
</organism>
<evidence type="ECO:0000313" key="2">
    <source>
        <dbReference type="EMBL" id="MBM7631722.1"/>
    </source>
</evidence>
<dbReference type="InterPro" id="IPR036856">
    <property type="entry name" value="Ald_Oxase/Xan_DH_a/b_sf"/>
</dbReference>
<dbReference type="Proteomes" id="UP000741863">
    <property type="component" value="Unassembled WGS sequence"/>
</dbReference>
<reference evidence="2 3" key="1">
    <citation type="submission" date="2021-01" db="EMBL/GenBank/DDBJ databases">
        <title>Genomic Encyclopedia of Type Strains, Phase IV (KMG-IV): sequencing the most valuable type-strain genomes for metagenomic binning, comparative biology and taxonomic classification.</title>
        <authorList>
            <person name="Goeker M."/>
        </authorList>
    </citation>
    <scope>NUCLEOTIDE SEQUENCE [LARGE SCALE GENOMIC DNA]</scope>
    <source>
        <strain evidence="2 3">DSM 25540</strain>
    </source>
</reference>
<evidence type="ECO:0000313" key="3">
    <source>
        <dbReference type="Proteomes" id="UP000741863"/>
    </source>
</evidence>
<dbReference type="PANTHER" id="PTHR11908:SF157">
    <property type="entry name" value="XANTHINE DEHYDROGENASE SUBUNIT D-RELATED"/>
    <property type="match status" value="1"/>
</dbReference>
<dbReference type="PANTHER" id="PTHR11908">
    <property type="entry name" value="XANTHINE DEHYDROGENASE"/>
    <property type="match status" value="1"/>
</dbReference>
<dbReference type="RefSeq" id="WP_204695801.1">
    <property type="nucleotide sequence ID" value="NZ_JAFBEC010000002.1"/>
</dbReference>
<dbReference type="InterPro" id="IPR000674">
    <property type="entry name" value="Ald_Oxase/Xan_DH_a/b"/>
</dbReference>
<dbReference type="EMBL" id="JAFBEC010000002">
    <property type="protein sequence ID" value="MBM7631722.1"/>
    <property type="molecule type" value="Genomic_DNA"/>
</dbReference>
<dbReference type="InterPro" id="IPR008274">
    <property type="entry name" value="AldOxase/xan_DH_MoCoBD1"/>
</dbReference>
<dbReference type="SUPFAM" id="SSF54665">
    <property type="entry name" value="CO dehydrogenase molybdoprotein N-domain-like"/>
    <property type="match status" value="1"/>
</dbReference>
<comment type="caution">
    <text evidence="2">The sequence shown here is derived from an EMBL/GenBank/DDBJ whole genome shotgun (WGS) entry which is preliminary data.</text>
</comment>
<proteinExistence type="predicted"/>
<dbReference type="Pfam" id="PF20256">
    <property type="entry name" value="MoCoBD_2"/>
    <property type="match status" value="1"/>
</dbReference>
<gene>
    <name evidence="2" type="ORF">JOD17_000814</name>
</gene>
<protein>
    <submittedName>
        <fullName evidence="2">Xanthine dehydrogenase D subunit</fullName>
    </submittedName>
</protein>
<dbReference type="NCBIfam" id="TIGR03196">
    <property type="entry name" value="pucD"/>
    <property type="match status" value="1"/>
</dbReference>
<dbReference type="Gene3D" id="3.90.1170.50">
    <property type="entry name" value="Aldehyde oxidase/xanthine dehydrogenase, a/b hammerhead"/>
    <property type="match status" value="1"/>
</dbReference>
<dbReference type="InterPro" id="IPR046867">
    <property type="entry name" value="AldOxase/xan_DH_MoCoBD2"/>
</dbReference>
<dbReference type="InterPro" id="IPR016208">
    <property type="entry name" value="Ald_Oxase/xanthine_DH-like"/>
</dbReference>
<evidence type="ECO:0000259" key="1">
    <source>
        <dbReference type="SMART" id="SM01008"/>
    </source>
</evidence>
<name>A0ABS2P8T0_9BACL</name>
<dbReference type="SUPFAM" id="SSF56003">
    <property type="entry name" value="Molybdenum cofactor-binding domain"/>
    <property type="match status" value="1"/>
</dbReference>
<feature type="domain" description="Aldehyde oxidase/xanthine dehydrogenase a/b hammerhead" evidence="1">
    <location>
        <begin position="15"/>
        <end position="121"/>
    </location>
</feature>
<dbReference type="Pfam" id="PF01315">
    <property type="entry name" value="Ald_Xan_dh_C"/>
    <property type="match status" value="1"/>
</dbReference>
<dbReference type="Gene3D" id="3.30.365.10">
    <property type="entry name" value="Aldehyde oxidase/xanthine dehydrogenase, molybdopterin binding domain"/>
    <property type="match status" value="4"/>
</dbReference>
<sequence>MSKSRKRPDGNDKVTGQLAYLTDRTFPEMLYAKVLRSAYPHARIRSICTERAKELPGVKAIITHQDVPGVNGFGIITPDQPVFCDETVRFIGDAVAAVAATSVEVAEEAIKRIDVTYDVLSVLDDPAKSLAKDAPKLRDDGNVLYKKSFTKGDVAEGFKHCTAVVEETYHVPRQMHAYMETEGGVVVPEADGGITVYMGTQHGFKDQFQLSRILDLPKESIRIVSSPMGGSFGGKDELNVQPYAALLALKTNKPVKLHQTRAESVISSIKRHPMAITIKTGADETGKVIAHDVKIVADTGPYATLGPAILDFAVEHSAGPYRFEHVAVDGTSVLTNNAVSGEFRGFGGNQITFALENQMDRLAEQVGMCPLALRKLNLRGEHDLGPLEQRIVPTTGASDVLENVERLKDQLEFKKDLPFVRTGVGIAMAMHGGGLGFGRLDGAGGRLSLSDEGKIDVSFGFEEVGQGIVAVIEELTIAALHCDENDITITIGDTNRVPHSGSTTASRGTSMVWHALERMKQEFKEKLCEQAALITDEPVNDLCLGTGGIYKGEEQVLTYRSLREQVTSEANVVVETSFDFPTTPDEVDGGHYLYTFAGVLAAVEVDLLTGQVNVTHLHQAISAGEVVNELGYKGQIEGGGVMSLGYSIMEDMGMEQGHYLKPNFDTYMLPTISDVPRLSVDAIEKLPDGDVHGPRGVGEIGTVAVAPAITKAIHDALGIWINKIPVDPSTILQAIEKEGATWWNEQPIVSHK</sequence>
<keyword evidence="3" id="KW-1185">Reference proteome</keyword>